<dbReference type="PANTHER" id="PTHR32322">
    <property type="entry name" value="INNER MEMBRANE TRANSPORTER"/>
    <property type="match status" value="1"/>
</dbReference>
<dbReference type="InterPro" id="IPR037185">
    <property type="entry name" value="EmrE-like"/>
</dbReference>
<feature type="transmembrane region" description="Helical" evidence="5">
    <location>
        <begin position="93"/>
        <end position="113"/>
    </location>
</feature>
<dbReference type="InterPro" id="IPR000620">
    <property type="entry name" value="EamA_dom"/>
</dbReference>
<evidence type="ECO:0000256" key="3">
    <source>
        <dbReference type="ARBA" id="ARBA00022989"/>
    </source>
</evidence>
<feature type="transmembrane region" description="Helical" evidence="5">
    <location>
        <begin position="125"/>
        <end position="142"/>
    </location>
</feature>
<sequence length="296" mass="32879">MLEKNIKIRAYAAWFAVSIIWGTTYLAIRVGVGEMPPFIFSAPRWILAGIIYLIILKWRGYSFPKKSDYKHIVVVGLLLLGVANGFLVVAEQWIPSGLAAILITTVPFVIVLLESVILRKRKLNLFIISGIIIGFIGVALILGNNLSLLFIPDYSLGVILISIGLISWALGSVYSKYHKLTVHPFMSAAFQMLIAGFFQLILSVVLGETENFVISNNSMLAFLYLFLFGSLIAYGSYMYAIEKLPISFVSTYAYINPVIALFIGWLFLDEILTIQIIIGALIILVGVYLVNRGNNL</sequence>
<dbReference type="GO" id="GO:0016020">
    <property type="term" value="C:membrane"/>
    <property type="evidence" value="ECO:0007669"/>
    <property type="project" value="UniProtKB-SubCell"/>
</dbReference>
<gene>
    <name evidence="7" type="ORF">MNBD_IGNAVI01-2514</name>
</gene>
<feature type="transmembrane region" description="Helical" evidence="5">
    <location>
        <begin position="251"/>
        <end position="268"/>
    </location>
</feature>
<dbReference type="AlphaFoldDB" id="A0A3B1DL07"/>
<dbReference type="PANTHER" id="PTHR32322:SF2">
    <property type="entry name" value="EAMA DOMAIN-CONTAINING PROTEIN"/>
    <property type="match status" value="1"/>
</dbReference>
<organism evidence="7">
    <name type="scientific">hydrothermal vent metagenome</name>
    <dbReference type="NCBI Taxonomy" id="652676"/>
    <lineage>
        <taxon>unclassified sequences</taxon>
        <taxon>metagenomes</taxon>
        <taxon>ecological metagenomes</taxon>
    </lineage>
</organism>
<feature type="transmembrane region" description="Helical" evidence="5">
    <location>
        <begin position="219"/>
        <end position="239"/>
    </location>
</feature>
<dbReference type="SUPFAM" id="SSF103481">
    <property type="entry name" value="Multidrug resistance efflux transporter EmrE"/>
    <property type="match status" value="2"/>
</dbReference>
<name>A0A3B1DL07_9ZZZZ</name>
<evidence type="ECO:0000313" key="7">
    <source>
        <dbReference type="EMBL" id="VAX29347.1"/>
    </source>
</evidence>
<evidence type="ECO:0000256" key="1">
    <source>
        <dbReference type="ARBA" id="ARBA00004141"/>
    </source>
</evidence>
<keyword evidence="2 5" id="KW-0812">Transmembrane</keyword>
<comment type="subcellular location">
    <subcellularLocation>
        <location evidence="1">Membrane</location>
        <topology evidence="1">Multi-pass membrane protein</topology>
    </subcellularLocation>
</comment>
<protein>
    <submittedName>
        <fullName evidence="7">Permease of the drug/metabolite transporter (DMT) superfamily</fullName>
    </submittedName>
</protein>
<proteinExistence type="predicted"/>
<reference evidence="7" key="1">
    <citation type="submission" date="2018-06" db="EMBL/GenBank/DDBJ databases">
        <authorList>
            <person name="Zhirakovskaya E."/>
        </authorList>
    </citation>
    <scope>NUCLEOTIDE SEQUENCE</scope>
</reference>
<evidence type="ECO:0000256" key="5">
    <source>
        <dbReference type="SAM" id="Phobius"/>
    </source>
</evidence>
<keyword evidence="4 5" id="KW-0472">Membrane</keyword>
<dbReference type="Gene3D" id="1.10.3730.20">
    <property type="match status" value="1"/>
</dbReference>
<evidence type="ECO:0000259" key="6">
    <source>
        <dbReference type="Pfam" id="PF00892"/>
    </source>
</evidence>
<keyword evidence="3 5" id="KW-1133">Transmembrane helix</keyword>
<accession>A0A3B1DL07</accession>
<dbReference type="Pfam" id="PF00892">
    <property type="entry name" value="EamA"/>
    <property type="match status" value="2"/>
</dbReference>
<feature type="transmembrane region" description="Helical" evidence="5">
    <location>
        <begin position="154"/>
        <end position="173"/>
    </location>
</feature>
<evidence type="ECO:0000256" key="2">
    <source>
        <dbReference type="ARBA" id="ARBA00022692"/>
    </source>
</evidence>
<evidence type="ECO:0000256" key="4">
    <source>
        <dbReference type="ARBA" id="ARBA00023136"/>
    </source>
</evidence>
<feature type="transmembrane region" description="Helical" evidence="5">
    <location>
        <begin position="12"/>
        <end position="32"/>
    </location>
</feature>
<feature type="domain" description="EamA" evidence="6">
    <location>
        <begin position="12"/>
        <end position="142"/>
    </location>
</feature>
<dbReference type="InterPro" id="IPR050638">
    <property type="entry name" value="AA-Vitamin_Transporters"/>
</dbReference>
<feature type="transmembrane region" description="Helical" evidence="5">
    <location>
        <begin position="274"/>
        <end position="291"/>
    </location>
</feature>
<feature type="transmembrane region" description="Helical" evidence="5">
    <location>
        <begin position="38"/>
        <end position="56"/>
    </location>
</feature>
<feature type="transmembrane region" description="Helical" evidence="5">
    <location>
        <begin position="68"/>
        <end position="87"/>
    </location>
</feature>
<dbReference type="EMBL" id="UOGD01000446">
    <property type="protein sequence ID" value="VAX29347.1"/>
    <property type="molecule type" value="Genomic_DNA"/>
</dbReference>
<feature type="domain" description="EamA" evidence="6">
    <location>
        <begin position="156"/>
        <end position="291"/>
    </location>
</feature>
<feature type="transmembrane region" description="Helical" evidence="5">
    <location>
        <begin position="185"/>
        <end position="207"/>
    </location>
</feature>